<dbReference type="Proteomes" id="UP001642484">
    <property type="component" value="Unassembled WGS sequence"/>
</dbReference>
<proteinExistence type="predicted"/>
<organism evidence="2 3">
    <name type="scientific">Durusdinium trenchii</name>
    <dbReference type="NCBI Taxonomy" id="1381693"/>
    <lineage>
        <taxon>Eukaryota</taxon>
        <taxon>Sar</taxon>
        <taxon>Alveolata</taxon>
        <taxon>Dinophyceae</taxon>
        <taxon>Suessiales</taxon>
        <taxon>Symbiodiniaceae</taxon>
        <taxon>Durusdinium</taxon>
    </lineage>
</organism>
<dbReference type="SUPFAM" id="SSF53335">
    <property type="entry name" value="S-adenosyl-L-methionine-dependent methyltransferases"/>
    <property type="match status" value="1"/>
</dbReference>
<dbReference type="PANTHER" id="PTHR47739">
    <property type="entry name" value="TRNA1(VAL) (ADENINE(37)-N6)-METHYLTRANSFERASE"/>
    <property type="match status" value="1"/>
</dbReference>
<evidence type="ECO:0000259" key="1">
    <source>
        <dbReference type="Pfam" id="PF05175"/>
    </source>
</evidence>
<dbReference type="InterPro" id="IPR007848">
    <property type="entry name" value="Small_mtfrase_dom"/>
</dbReference>
<dbReference type="EMBL" id="CAXAMN010021740">
    <property type="protein sequence ID" value="CAK9062885.1"/>
    <property type="molecule type" value="Genomic_DNA"/>
</dbReference>
<dbReference type="Pfam" id="PF05175">
    <property type="entry name" value="MTS"/>
    <property type="match status" value="1"/>
</dbReference>
<dbReference type="CDD" id="cd02440">
    <property type="entry name" value="AdoMet_MTases"/>
    <property type="match status" value="1"/>
</dbReference>
<protein>
    <recommendedName>
        <fullName evidence="1">Methyltransferase small domain-containing protein</fullName>
    </recommendedName>
</protein>
<sequence length="319" mass="35161">MALVHMAYIPEACSWAGSFHPALRGCLWFCHCSCVAEDASEAPKILLGARIRTTRWAFGSSKGWGSERDTGDQDCEVTKSRFCRGWSISQLREGYRYCADDILCAYLAWQADPKAQRLLDLGSGIGSIGLAWLAQQPRGAKCTMLEAQEVSVQLCRQTLEALQVKAVDLRHGDLRDPSTLQTLGTNFDLVTANPPYFTSTSGNLPKNSQKAYCRHELRGGVSEFCSAAAQLLSPNGSFCMVHASPRLTDVLTALERYHFTIQRRVDIFFRGNYKSVAVVCSPKSASNGQQEAAAERLQVIEEDGSWSPGYLEICELMGL</sequence>
<dbReference type="PANTHER" id="PTHR47739:SF1">
    <property type="entry name" value="TRNA1(VAL) (ADENINE(37)-N6)-METHYLTRANSFERASE"/>
    <property type="match status" value="1"/>
</dbReference>
<name>A0ABP0NKE1_9DINO</name>
<evidence type="ECO:0000313" key="2">
    <source>
        <dbReference type="EMBL" id="CAK9062885.1"/>
    </source>
</evidence>
<feature type="domain" description="Methyltransferase small" evidence="1">
    <location>
        <begin position="114"/>
        <end position="242"/>
    </location>
</feature>
<keyword evidence="3" id="KW-1185">Reference proteome</keyword>
<evidence type="ECO:0000313" key="3">
    <source>
        <dbReference type="Proteomes" id="UP001642484"/>
    </source>
</evidence>
<dbReference type="InterPro" id="IPR050210">
    <property type="entry name" value="tRNA_Adenine-N(6)_MTase"/>
</dbReference>
<reference evidence="2 3" key="1">
    <citation type="submission" date="2024-02" db="EMBL/GenBank/DDBJ databases">
        <authorList>
            <person name="Chen Y."/>
            <person name="Shah S."/>
            <person name="Dougan E. K."/>
            <person name="Thang M."/>
            <person name="Chan C."/>
        </authorList>
    </citation>
    <scope>NUCLEOTIDE SEQUENCE [LARGE SCALE GENOMIC DNA]</scope>
</reference>
<comment type="caution">
    <text evidence="2">The sequence shown here is derived from an EMBL/GenBank/DDBJ whole genome shotgun (WGS) entry which is preliminary data.</text>
</comment>
<dbReference type="Gene3D" id="3.40.50.150">
    <property type="entry name" value="Vaccinia Virus protein VP39"/>
    <property type="match status" value="1"/>
</dbReference>
<dbReference type="InterPro" id="IPR029063">
    <property type="entry name" value="SAM-dependent_MTases_sf"/>
</dbReference>
<gene>
    <name evidence="2" type="ORF">CCMP2556_LOCUS30921</name>
</gene>
<accession>A0ABP0NKE1</accession>